<name>A0A4R2EMI5_9BACT</name>
<dbReference type="UniPathway" id="UPA00223"/>
<dbReference type="NCBIfam" id="NF010635">
    <property type="entry name" value="PRK14032.1"/>
    <property type="match status" value="1"/>
</dbReference>
<dbReference type="InterPro" id="IPR024176">
    <property type="entry name" value="Citrate_synthase_bac-typ"/>
</dbReference>
<evidence type="ECO:0000313" key="8">
    <source>
        <dbReference type="Proteomes" id="UP000294830"/>
    </source>
</evidence>
<sequence length="445" mass="50302">MSEFSNWTHLAEKAAEIDNDLFAKYDVKRGLRNADHTGVLVGLSNIGSVSGVKKVDGVNVPAEGKLTYRGIDIKDLAEGYLTEKRVGYEETVYLLLFGKLPTRDELERFSEYMKEQRKLPEYFTKDIILSFRGKDIMNMLARSVLALYTTDDNADDTSTENVLRQSISLIAKFPEIIAHAFHGMRYHYMNKSLVIRHPHPKLSHAENFLYLLKGANRYTPLEVEILDLALVLHAEHEGGNNSSFTVHVVSSSQTDTYSAIAAAIGSLKGPLHGGANSEVMAMMDNIKRNVKDWSNEKEIEEYLAKILRKEAYDRSGKIYGMGHAVYTLSDPRAVVLKKKAREVAIEKDRLHEFNLYDAIERLAPKVFHEIKGEKVIAPNVDFYSGFVYCMLDIPVAVYTPMFAMARIAGWCAHRLEELISAKRIIRPAYKTLAEEVSYIPLSERG</sequence>
<accession>A0A4R2EMI5</accession>
<dbReference type="GO" id="GO:0005829">
    <property type="term" value="C:cytosol"/>
    <property type="evidence" value="ECO:0007669"/>
    <property type="project" value="TreeGrafter"/>
</dbReference>
<dbReference type="SUPFAM" id="SSF48256">
    <property type="entry name" value="Citrate synthase"/>
    <property type="match status" value="1"/>
</dbReference>
<dbReference type="Proteomes" id="UP000294830">
    <property type="component" value="Unassembled WGS sequence"/>
</dbReference>
<dbReference type="OrthoDB" id="9800864at2"/>
<dbReference type="PANTHER" id="PTHR11739">
    <property type="entry name" value="CITRATE SYNTHASE"/>
    <property type="match status" value="1"/>
</dbReference>
<evidence type="ECO:0000256" key="5">
    <source>
        <dbReference type="PIRNR" id="PIRNR001369"/>
    </source>
</evidence>
<keyword evidence="3 5" id="KW-0808">Transferase</keyword>
<dbReference type="Gene3D" id="1.10.230.10">
    <property type="entry name" value="Cytochrome P450-Terp, domain 2"/>
    <property type="match status" value="1"/>
</dbReference>
<dbReference type="PANTHER" id="PTHR11739:SF4">
    <property type="entry name" value="CITRATE SYNTHASE, PEROXISOMAL"/>
    <property type="match status" value="1"/>
</dbReference>
<comment type="caution">
    <text evidence="7">The sequence shown here is derived from an EMBL/GenBank/DDBJ whole genome shotgun (WGS) entry which is preliminary data.</text>
</comment>
<dbReference type="Pfam" id="PF00285">
    <property type="entry name" value="Citrate_synt"/>
    <property type="match status" value="1"/>
</dbReference>
<comment type="pathway">
    <text evidence="1">Carbohydrate metabolism; tricarboxylic acid cycle; isocitrate from oxaloacetate: step 1/2.</text>
</comment>
<evidence type="ECO:0000256" key="3">
    <source>
        <dbReference type="ARBA" id="ARBA00022679"/>
    </source>
</evidence>
<dbReference type="InterPro" id="IPR016143">
    <property type="entry name" value="Citrate_synth-like_sm_a-sub"/>
</dbReference>
<feature type="active site" evidence="6">
    <location>
        <position position="323"/>
    </location>
</feature>
<keyword evidence="8" id="KW-1185">Reference proteome</keyword>
<evidence type="ECO:0000313" key="7">
    <source>
        <dbReference type="EMBL" id="TCN68442.1"/>
    </source>
</evidence>
<comment type="similarity">
    <text evidence="2 5">Belongs to the citrate synthase family.</text>
</comment>
<comment type="catalytic activity">
    <reaction evidence="4">
        <text>oxaloacetate + acetyl-CoA + H2O = citrate + CoA + H(+)</text>
        <dbReference type="Rhea" id="RHEA:16845"/>
        <dbReference type="ChEBI" id="CHEBI:15377"/>
        <dbReference type="ChEBI" id="CHEBI:15378"/>
        <dbReference type="ChEBI" id="CHEBI:16452"/>
        <dbReference type="ChEBI" id="CHEBI:16947"/>
        <dbReference type="ChEBI" id="CHEBI:57287"/>
        <dbReference type="ChEBI" id="CHEBI:57288"/>
        <dbReference type="EC" id="2.3.3.16"/>
    </reaction>
</comment>
<evidence type="ECO:0000256" key="6">
    <source>
        <dbReference type="PIRSR" id="PIRSR001369-1"/>
    </source>
</evidence>
<evidence type="ECO:0000256" key="1">
    <source>
        <dbReference type="ARBA" id="ARBA00004751"/>
    </source>
</evidence>
<dbReference type="GO" id="GO:0006099">
    <property type="term" value="P:tricarboxylic acid cycle"/>
    <property type="evidence" value="ECO:0007669"/>
    <property type="project" value="UniProtKB-UniPathway"/>
</dbReference>
<dbReference type="Gene3D" id="1.10.580.10">
    <property type="entry name" value="Citrate Synthase, domain 1"/>
    <property type="match status" value="1"/>
</dbReference>
<dbReference type="GO" id="GO:0005975">
    <property type="term" value="P:carbohydrate metabolic process"/>
    <property type="evidence" value="ECO:0007669"/>
    <property type="project" value="TreeGrafter"/>
</dbReference>
<dbReference type="InterPro" id="IPR002020">
    <property type="entry name" value="Citrate_synthase"/>
</dbReference>
<dbReference type="AlphaFoldDB" id="A0A4R2EMI5"/>
<dbReference type="PRINTS" id="PR00143">
    <property type="entry name" value="CITRTSNTHASE"/>
</dbReference>
<evidence type="ECO:0000256" key="4">
    <source>
        <dbReference type="ARBA" id="ARBA00049288"/>
    </source>
</evidence>
<evidence type="ECO:0000256" key="2">
    <source>
        <dbReference type="ARBA" id="ARBA00010566"/>
    </source>
</evidence>
<dbReference type="InterPro" id="IPR016142">
    <property type="entry name" value="Citrate_synth-like_lrg_a-sub"/>
</dbReference>
<dbReference type="InterPro" id="IPR036969">
    <property type="entry name" value="Citrate_synthase_sf"/>
</dbReference>
<organism evidence="7 8">
    <name type="scientific">Acetobacteroides hydrogenigenes</name>
    <dbReference type="NCBI Taxonomy" id="979970"/>
    <lineage>
        <taxon>Bacteria</taxon>
        <taxon>Pseudomonadati</taxon>
        <taxon>Bacteroidota</taxon>
        <taxon>Bacteroidia</taxon>
        <taxon>Bacteroidales</taxon>
        <taxon>Rikenellaceae</taxon>
        <taxon>Acetobacteroides</taxon>
    </lineage>
</organism>
<dbReference type="PIRSF" id="PIRSF001369">
    <property type="entry name" value="Citrate_synth"/>
    <property type="match status" value="1"/>
</dbReference>
<dbReference type="GO" id="GO:0036440">
    <property type="term" value="F:citrate synthase activity"/>
    <property type="evidence" value="ECO:0007669"/>
    <property type="project" value="UniProtKB-EC"/>
</dbReference>
<reference evidence="7 8" key="1">
    <citation type="submission" date="2019-03" db="EMBL/GenBank/DDBJ databases">
        <title>Genomic Encyclopedia of Archaeal and Bacterial Type Strains, Phase II (KMG-II): from individual species to whole genera.</title>
        <authorList>
            <person name="Goeker M."/>
        </authorList>
    </citation>
    <scope>NUCLEOTIDE SEQUENCE [LARGE SCALE GENOMIC DNA]</scope>
    <source>
        <strain evidence="7 8">RL-C</strain>
    </source>
</reference>
<dbReference type="EMBL" id="SLWB01000006">
    <property type="protein sequence ID" value="TCN68442.1"/>
    <property type="molecule type" value="Genomic_DNA"/>
</dbReference>
<feature type="active site" evidence="6">
    <location>
        <position position="381"/>
    </location>
</feature>
<proteinExistence type="inferred from homology"/>
<dbReference type="RefSeq" id="WP_131839031.1">
    <property type="nucleotide sequence ID" value="NZ_SLWB01000006.1"/>
</dbReference>
<protein>
    <recommendedName>
        <fullName evidence="5">Citrate synthase</fullName>
    </recommendedName>
</protein>
<gene>
    <name evidence="7" type="ORF">CLV25_10624</name>
</gene>